<dbReference type="GO" id="GO:0003688">
    <property type="term" value="F:DNA replication origin binding"/>
    <property type="evidence" value="ECO:0007669"/>
    <property type="project" value="UniProtKB-UniRule"/>
</dbReference>
<feature type="compositionally biased region" description="Acidic residues" evidence="7">
    <location>
        <begin position="147"/>
        <end position="160"/>
    </location>
</feature>
<feature type="compositionally biased region" description="Polar residues" evidence="7">
    <location>
        <begin position="32"/>
        <end position="41"/>
    </location>
</feature>
<dbReference type="CTD" id="4999"/>
<feature type="region of interest" description="Disordered" evidence="7">
    <location>
        <begin position="32"/>
        <end position="78"/>
    </location>
</feature>
<dbReference type="KEGG" id="goe:100903218"/>
<evidence type="ECO:0000256" key="6">
    <source>
        <dbReference type="RuleBase" id="RU368084"/>
    </source>
</evidence>
<feature type="domain" description="Origin recognition complex subunit 2 RecA-like" evidence="8">
    <location>
        <begin position="220"/>
        <end position="382"/>
    </location>
</feature>
<evidence type="ECO:0000256" key="2">
    <source>
        <dbReference type="ARBA" id="ARBA00007421"/>
    </source>
</evidence>
<accession>A0AAJ6QPM9</accession>
<evidence type="ECO:0000256" key="7">
    <source>
        <dbReference type="SAM" id="MobiDB-lite"/>
    </source>
</evidence>
<evidence type="ECO:0000259" key="9">
    <source>
        <dbReference type="Pfam" id="PF24882"/>
    </source>
</evidence>
<reference evidence="11" key="1">
    <citation type="submission" date="2025-08" db="UniProtKB">
        <authorList>
            <consortium name="RefSeq"/>
        </authorList>
    </citation>
    <scope>IDENTIFICATION</scope>
</reference>
<name>A0AAJ6QPM9_9ACAR</name>
<feature type="compositionally biased region" description="Basic and acidic residues" evidence="7">
    <location>
        <begin position="136"/>
        <end position="146"/>
    </location>
</feature>
<dbReference type="InterPro" id="IPR056773">
    <property type="entry name" value="WHD_ORC2"/>
</dbReference>
<keyword evidence="10" id="KW-1185">Reference proteome</keyword>
<sequence>MERNDSRPRRACVEKQEQIAKKQFARQELSNMNELFLQENSDATESDSGDEIADERRMQGAQSVDASAGKDMFNFPSQSPSVKLTLVQKANKGIRTPTTRTTKAQATTPSSRSARKPHDVNTPHAVRRKIASRLGKIREENLKNREDSDESENDDDDFSEGALLDEEADDASDYFSQNSRGVKKMTTNHTLSKLGEAMLTEEQITACLENDKDPHAKNRRKLLDKLIRSFDFWESLCIEGSNLLLYGLGSKYHLLEKLSDFLYDRNFMTMTVNGFLPTCSIQEIVTNILAAISGSRPKGLIGLQAQLDFINSHFRKTNSEHLFVLVNCIDAAPLISAKSLQALETLASAPMLHFIGTVNHINAPLLWDLNRARAMRWVWIDATTYEPYSVELSSDALRSSAANTLSSLEHVFASLTINAKRIFLLIANYTMENNSTSNFRGMPFQTCYHQCREAFLVNSDLTLRAQLTEFVDHDMIRLKKGHDGVDYLVIPIEKETLEMFVQQQPDDV</sequence>
<feature type="compositionally biased region" description="Acidic residues" evidence="7">
    <location>
        <begin position="42"/>
        <end position="53"/>
    </location>
</feature>
<evidence type="ECO:0000313" key="10">
    <source>
        <dbReference type="Proteomes" id="UP000694867"/>
    </source>
</evidence>
<dbReference type="RefSeq" id="XP_003741750.1">
    <property type="nucleotide sequence ID" value="XM_003741702.1"/>
</dbReference>
<comment type="subunit">
    <text evidence="6">Component of the origin recognition complex (ORC).</text>
</comment>
<dbReference type="PANTHER" id="PTHR14052">
    <property type="entry name" value="ORIGIN RECOGNITION COMPLEX SUBUNIT 2"/>
    <property type="match status" value="1"/>
</dbReference>
<proteinExistence type="inferred from homology"/>
<dbReference type="GeneID" id="100903218"/>
<evidence type="ECO:0000256" key="5">
    <source>
        <dbReference type="ARBA" id="ARBA00023242"/>
    </source>
</evidence>
<feature type="domain" description="Origin recognition complex subunit 2 winged-helix" evidence="9">
    <location>
        <begin position="437"/>
        <end position="495"/>
    </location>
</feature>
<evidence type="ECO:0000259" key="8">
    <source>
        <dbReference type="Pfam" id="PF04084"/>
    </source>
</evidence>
<keyword evidence="5 6" id="KW-0539">Nucleus</keyword>
<comment type="function">
    <text evidence="6">Component of the origin recognition complex (ORC) that binds origins of replication. DNA-binding is ATP-dependent. ORC is required to assemble the pre-replication complex necessary to initiate DNA replication.</text>
</comment>
<evidence type="ECO:0000256" key="4">
    <source>
        <dbReference type="ARBA" id="ARBA00022705"/>
    </source>
</evidence>
<comment type="subcellular location">
    <subcellularLocation>
        <location evidence="1 6">Nucleus</location>
    </subcellularLocation>
</comment>
<gene>
    <name evidence="11" type="primary">LOC100903218</name>
</gene>
<dbReference type="GO" id="GO:0005664">
    <property type="term" value="C:nuclear origin of replication recognition complex"/>
    <property type="evidence" value="ECO:0007669"/>
    <property type="project" value="UniProtKB-UniRule"/>
</dbReference>
<evidence type="ECO:0000256" key="3">
    <source>
        <dbReference type="ARBA" id="ARBA00019080"/>
    </source>
</evidence>
<evidence type="ECO:0000256" key="1">
    <source>
        <dbReference type="ARBA" id="ARBA00004123"/>
    </source>
</evidence>
<dbReference type="AlphaFoldDB" id="A0AAJ6QPM9"/>
<dbReference type="Proteomes" id="UP000694867">
    <property type="component" value="Unplaced"/>
</dbReference>
<feature type="region of interest" description="Disordered" evidence="7">
    <location>
        <begin position="90"/>
        <end position="160"/>
    </location>
</feature>
<organism evidence="10 11">
    <name type="scientific">Galendromus occidentalis</name>
    <name type="common">western predatory mite</name>
    <dbReference type="NCBI Taxonomy" id="34638"/>
    <lineage>
        <taxon>Eukaryota</taxon>
        <taxon>Metazoa</taxon>
        <taxon>Ecdysozoa</taxon>
        <taxon>Arthropoda</taxon>
        <taxon>Chelicerata</taxon>
        <taxon>Arachnida</taxon>
        <taxon>Acari</taxon>
        <taxon>Parasitiformes</taxon>
        <taxon>Mesostigmata</taxon>
        <taxon>Gamasina</taxon>
        <taxon>Phytoseioidea</taxon>
        <taxon>Phytoseiidae</taxon>
        <taxon>Typhlodrominae</taxon>
        <taxon>Galendromus</taxon>
    </lineage>
</organism>
<dbReference type="InterPro" id="IPR056772">
    <property type="entry name" value="RecA-like_ORC2"/>
</dbReference>
<dbReference type="Pfam" id="PF04084">
    <property type="entry name" value="RecA-like_ORC2"/>
    <property type="match status" value="1"/>
</dbReference>
<dbReference type="Pfam" id="PF24882">
    <property type="entry name" value="WHD_ORC2"/>
    <property type="match status" value="1"/>
</dbReference>
<dbReference type="InterPro" id="IPR007220">
    <property type="entry name" value="ORC2"/>
</dbReference>
<dbReference type="GO" id="GO:0006260">
    <property type="term" value="P:DNA replication"/>
    <property type="evidence" value="ECO:0007669"/>
    <property type="project" value="UniProtKB-UniRule"/>
</dbReference>
<feature type="compositionally biased region" description="Low complexity" evidence="7">
    <location>
        <begin position="95"/>
        <end position="109"/>
    </location>
</feature>
<keyword evidence="4 6" id="KW-0235">DNA replication</keyword>
<dbReference type="PANTHER" id="PTHR14052:SF0">
    <property type="entry name" value="ORIGIN RECOGNITION COMPLEX SUBUNIT 2"/>
    <property type="match status" value="1"/>
</dbReference>
<comment type="similarity">
    <text evidence="2 6">Belongs to the ORC2 family.</text>
</comment>
<evidence type="ECO:0000313" key="11">
    <source>
        <dbReference type="RefSeq" id="XP_003741750.1"/>
    </source>
</evidence>
<protein>
    <recommendedName>
        <fullName evidence="3 6">Origin recognition complex subunit 2</fullName>
    </recommendedName>
</protein>